<protein>
    <submittedName>
        <fullName evidence="3">Uncharacterized protein</fullName>
    </submittedName>
</protein>
<evidence type="ECO:0000256" key="1">
    <source>
        <dbReference type="SAM" id="Coils"/>
    </source>
</evidence>
<gene>
    <name evidence="3" type="ORF">EAH_00064300</name>
</gene>
<dbReference type="Proteomes" id="UP000018050">
    <property type="component" value="Unassembled WGS sequence"/>
</dbReference>
<keyword evidence="4" id="KW-1185">Reference proteome</keyword>
<proteinExistence type="predicted"/>
<feature type="coiled-coil region" evidence="1">
    <location>
        <begin position="149"/>
        <end position="176"/>
    </location>
</feature>
<dbReference type="RefSeq" id="XP_013248444.1">
    <property type="nucleotide sequence ID" value="XM_013392990.1"/>
</dbReference>
<dbReference type="AlphaFoldDB" id="U6GTX3"/>
<feature type="region of interest" description="Disordered" evidence="2">
    <location>
        <begin position="100"/>
        <end position="127"/>
    </location>
</feature>
<feature type="compositionally biased region" description="Acidic residues" evidence="2">
    <location>
        <begin position="103"/>
        <end position="113"/>
    </location>
</feature>
<organism evidence="3 4">
    <name type="scientific">Eimeria acervulina</name>
    <name type="common">Coccidian parasite</name>
    <dbReference type="NCBI Taxonomy" id="5801"/>
    <lineage>
        <taxon>Eukaryota</taxon>
        <taxon>Sar</taxon>
        <taxon>Alveolata</taxon>
        <taxon>Apicomplexa</taxon>
        <taxon>Conoidasida</taxon>
        <taxon>Coccidia</taxon>
        <taxon>Eucoccidiorida</taxon>
        <taxon>Eimeriorina</taxon>
        <taxon>Eimeriidae</taxon>
        <taxon>Eimeria</taxon>
    </lineage>
</organism>
<evidence type="ECO:0000256" key="2">
    <source>
        <dbReference type="SAM" id="MobiDB-lite"/>
    </source>
</evidence>
<accession>U6GTX3</accession>
<feature type="non-terminal residue" evidence="3">
    <location>
        <position position="783"/>
    </location>
</feature>
<sequence length="783" mass="83976">MASKMKLQRRRLSWGALRRVMLLLGVSLLCSFVLTPLAAYSGDFSVSPGGTEPDQVSSYSRAVGDVGADIGSDGGMSVASVTSGEEVAVEDVAAAEEAAAAAAEEEAGAEDDQPTLKTPSSSPRRSKLPKSAFAVSVLTASIGAAVFASLLLRREIQKQEQEVVKLQNLQPQMERLADLVGSDKAVQLGTKYKELISSLSECMDRISAERNPVQLRALWRQLEEGVEAAVQTVGDLQREADRVSVSFEELPVLDTEPWIALQPAFSTLGVRDFTEGILGLQKFAKDLHASSAQRAGARREAIRSLPAVTSIEDSWVVQQLIEEMLHLQTDFDEAEQCVELWESALGLAESAVRDKVVNTTAVSVQQLKCEIDLLSSFCFLVKEAMDNASPKTRASLSKLLDSKKQMSRKFEELVAVQAEMAYVEDVADVLMLEAKASAASSFIRKTAEHMMMQLKAVEHLLGPCETGKQQAVQFLQQKGSEAVQAIERARKELEAGTRRMQADFTELVAGLPASVDDILGERIAVGLMDEVAELLLLTENVQSASKTELEALLRSKSQRTANRFARDIFYGLSKATQSLGSFSVLKHRFALYRTVEAETVMSADAAFAARQFFFAPQERELVQQKLSLFGQQAKRARESERIADFVKIAADLHGVAHQLQHHLLDARYLKENVAGEAASAAADALAAAAAAAKSAGSTQTADDTDAAADDKAADDVDVVAAIDAAEAAEAAAAAAAEIAAAAEVAAAADAAAAAAASQETQDDDETAPPQLQEAEANEEEEEE</sequence>
<evidence type="ECO:0000313" key="3">
    <source>
        <dbReference type="EMBL" id="CDI82014.1"/>
    </source>
</evidence>
<reference evidence="3" key="1">
    <citation type="submission" date="2013-10" db="EMBL/GenBank/DDBJ databases">
        <title>Genomic analysis of the causative agents of coccidiosis in chickens.</title>
        <authorList>
            <person name="Reid A.J."/>
            <person name="Blake D."/>
            <person name="Billington K."/>
            <person name="Browne H."/>
            <person name="Dunn M."/>
            <person name="Hung S."/>
            <person name="Kawahara F."/>
            <person name="Miranda-Saavedra D."/>
            <person name="Mourier T."/>
            <person name="Nagra H."/>
            <person name="Otto T.D."/>
            <person name="Rawlings N."/>
            <person name="Sanchez A."/>
            <person name="Sanders M."/>
            <person name="Subramaniam C."/>
            <person name="Tay Y."/>
            <person name="Dear P."/>
            <person name="Doerig C."/>
            <person name="Gruber A."/>
            <person name="Parkinson J."/>
            <person name="Shirley M."/>
            <person name="Wan K.L."/>
            <person name="Berriman M."/>
            <person name="Tomley F."/>
            <person name="Pain A."/>
        </authorList>
    </citation>
    <scope>NUCLEOTIDE SEQUENCE</scope>
    <source>
        <strain evidence="3">Houghton</strain>
    </source>
</reference>
<dbReference type="VEuPathDB" id="ToxoDB:EAH_00064300"/>
<feature type="region of interest" description="Disordered" evidence="2">
    <location>
        <begin position="749"/>
        <end position="783"/>
    </location>
</feature>
<reference evidence="3" key="2">
    <citation type="submission" date="2013-10" db="EMBL/GenBank/DDBJ databases">
        <authorList>
            <person name="Aslett M."/>
        </authorList>
    </citation>
    <scope>NUCLEOTIDE SEQUENCE</scope>
    <source>
        <strain evidence="3">Houghton</strain>
    </source>
</reference>
<dbReference type="EMBL" id="HG671967">
    <property type="protein sequence ID" value="CDI82014.1"/>
    <property type="molecule type" value="Genomic_DNA"/>
</dbReference>
<dbReference type="OrthoDB" id="10643267at2759"/>
<keyword evidence="1" id="KW-0175">Coiled coil</keyword>
<evidence type="ECO:0000313" key="4">
    <source>
        <dbReference type="Proteomes" id="UP000018050"/>
    </source>
</evidence>
<name>U6GTX3_EIMAC</name>
<dbReference type="GeneID" id="25274500"/>